<dbReference type="RefSeq" id="WP_265424427.1">
    <property type="nucleotide sequence ID" value="NZ_JAPFPW010000005.1"/>
</dbReference>
<gene>
    <name evidence="1" type="ORF">OOT00_06085</name>
</gene>
<keyword evidence="2" id="KW-1185">Reference proteome</keyword>
<reference evidence="1 2" key="1">
    <citation type="submission" date="2022-11" db="EMBL/GenBank/DDBJ databases">
        <title>Desulfobotulus tamanensis H1 sp. nov. - anaerobic, alkaliphilic, sulphate reducing bacterium isolated from terrestrial mud volcano.</title>
        <authorList>
            <person name="Frolova A."/>
            <person name="Merkel A.Y."/>
            <person name="Slobodkin A.I."/>
        </authorList>
    </citation>
    <scope>NUCLEOTIDE SEQUENCE [LARGE SCALE GENOMIC DNA]</scope>
    <source>
        <strain evidence="1 2">H1</strain>
    </source>
</reference>
<proteinExistence type="predicted"/>
<dbReference type="Proteomes" id="UP001209681">
    <property type="component" value="Unassembled WGS sequence"/>
</dbReference>
<name>A0ABT3N966_9BACT</name>
<accession>A0ABT3N966</accession>
<comment type="caution">
    <text evidence="1">The sequence shown here is derived from an EMBL/GenBank/DDBJ whole genome shotgun (WGS) entry which is preliminary data.</text>
</comment>
<sequence>MASLSDKWQNDEKAFSLFVRTAYSKTKHRCARALLFSTAKASAGATNHISLNNRHLPTPPFRAGQDSPAIRFRGKRTTYACLAQE</sequence>
<protein>
    <submittedName>
        <fullName evidence="1">Uncharacterized protein</fullName>
    </submittedName>
</protein>
<evidence type="ECO:0000313" key="2">
    <source>
        <dbReference type="Proteomes" id="UP001209681"/>
    </source>
</evidence>
<organism evidence="1 2">
    <name type="scientific">Desulfobotulus pelophilus</name>
    <dbReference type="NCBI Taxonomy" id="2823377"/>
    <lineage>
        <taxon>Bacteria</taxon>
        <taxon>Pseudomonadati</taxon>
        <taxon>Thermodesulfobacteriota</taxon>
        <taxon>Desulfobacteria</taxon>
        <taxon>Desulfobacterales</taxon>
        <taxon>Desulfobacteraceae</taxon>
        <taxon>Desulfobotulus</taxon>
    </lineage>
</organism>
<evidence type="ECO:0000313" key="1">
    <source>
        <dbReference type="EMBL" id="MCW7753557.1"/>
    </source>
</evidence>
<dbReference type="EMBL" id="JAPFPW010000005">
    <property type="protein sequence ID" value="MCW7753557.1"/>
    <property type="molecule type" value="Genomic_DNA"/>
</dbReference>